<name>A0A0G0P5J8_9BACT</name>
<evidence type="ECO:0000313" key="1">
    <source>
        <dbReference type="EMBL" id="KKR23529.1"/>
    </source>
</evidence>
<evidence type="ECO:0000313" key="2">
    <source>
        <dbReference type="Proteomes" id="UP000034764"/>
    </source>
</evidence>
<proteinExistence type="predicted"/>
<gene>
    <name evidence="1" type="ORF">UT53_C0014G0002</name>
</gene>
<protein>
    <submittedName>
        <fullName evidence="1">Uncharacterized protein</fullName>
    </submittedName>
</protein>
<reference evidence="1 2" key="1">
    <citation type="journal article" date="2015" name="Nature">
        <title>rRNA introns, odd ribosomes, and small enigmatic genomes across a large radiation of phyla.</title>
        <authorList>
            <person name="Brown C.T."/>
            <person name="Hug L.A."/>
            <person name="Thomas B.C."/>
            <person name="Sharon I."/>
            <person name="Castelle C.J."/>
            <person name="Singh A."/>
            <person name="Wilkins M.J."/>
            <person name="Williams K.H."/>
            <person name="Banfield J.F."/>
        </authorList>
    </citation>
    <scope>NUCLEOTIDE SEQUENCE [LARGE SCALE GENOMIC DNA]</scope>
</reference>
<organism evidence="1 2">
    <name type="scientific">Candidatus Yanofskybacteria bacterium GW2011_GWD2_39_48</name>
    <dbReference type="NCBI Taxonomy" id="1619031"/>
    <lineage>
        <taxon>Bacteria</taxon>
        <taxon>Candidatus Yanofskyibacteriota</taxon>
    </lineage>
</organism>
<sequence>MSKEKLESEGKKDPFLIEQILYTADESPEFNEYLKSREHLVARQDNLSEVTEDKVLMSGWHVPCHCIITRTPEGKSQAFHIQPNKAGSFLTFEQEKALREMGTQKASAIVSKGIRSWFGRGDEIELENMHIKLERVVDVDTSNWWRLLYDPKTNELWIDIKDKKVLKKYKGF</sequence>
<dbReference type="EMBL" id="LBXD01000014">
    <property type="protein sequence ID" value="KKR23529.1"/>
    <property type="molecule type" value="Genomic_DNA"/>
</dbReference>
<accession>A0A0G0P5J8</accession>
<comment type="caution">
    <text evidence="1">The sequence shown here is derived from an EMBL/GenBank/DDBJ whole genome shotgun (WGS) entry which is preliminary data.</text>
</comment>
<dbReference type="Proteomes" id="UP000034764">
    <property type="component" value="Unassembled WGS sequence"/>
</dbReference>
<dbReference type="AlphaFoldDB" id="A0A0G0P5J8"/>